<dbReference type="EC" id="3.4.24.40" evidence="9"/>
<evidence type="ECO:0000256" key="6">
    <source>
        <dbReference type="ARBA" id="ARBA00022801"/>
    </source>
</evidence>
<feature type="domain" description="Peptidase metallopeptidase" evidence="8">
    <location>
        <begin position="836"/>
        <end position="1000"/>
    </location>
</feature>
<keyword evidence="4" id="KW-0479">Metal-binding</keyword>
<comment type="subcellular location">
    <subcellularLocation>
        <location evidence="1">Secreted</location>
    </subcellularLocation>
</comment>
<dbReference type="GO" id="GO:0005615">
    <property type="term" value="C:extracellular space"/>
    <property type="evidence" value="ECO:0007669"/>
    <property type="project" value="InterPro"/>
</dbReference>
<name>A0A5B9PAY6_9BACT</name>
<dbReference type="SUPFAM" id="SSF55486">
    <property type="entry name" value="Metalloproteases ('zincins'), catalytic domain"/>
    <property type="match status" value="1"/>
</dbReference>
<dbReference type="SUPFAM" id="SSF51120">
    <property type="entry name" value="beta-Roll"/>
    <property type="match status" value="1"/>
</dbReference>
<reference evidence="9 10" key="1">
    <citation type="submission" date="2019-08" db="EMBL/GenBank/DDBJ databases">
        <title>Deep-cultivation of Planctomycetes and their phenomic and genomic characterization uncovers novel biology.</title>
        <authorList>
            <person name="Wiegand S."/>
            <person name="Jogler M."/>
            <person name="Boedeker C."/>
            <person name="Pinto D."/>
            <person name="Vollmers J."/>
            <person name="Rivas-Marin E."/>
            <person name="Kohn T."/>
            <person name="Peeters S.H."/>
            <person name="Heuer A."/>
            <person name="Rast P."/>
            <person name="Oberbeckmann S."/>
            <person name="Bunk B."/>
            <person name="Jeske O."/>
            <person name="Meyerdierks A."/>
            <person name="Storesund J.E."/>
            <person name="Kallscheuer N."/>
            <person name="Luecker S."/>
            <person name="Lage O.M."/>
            <person name="Pohl T."/>
            <person name="Merkel B.J."/>
            <person name="Hornburger P."/>
            <person name="Mueller R.-W."/>
            <person name="Bruemmer F."/>
            <person name="Labrenz M."/>
            <person name="Spormann A.M."/>
            <person name="Op den Camp H."/>
            <person name="Overmann J."/>
            <person name="Amann R."/>
            <person name="Jetten M.S.M."/>
            <person name="Mascher T."/>
            <person name="Medema M.H."/>
            <person name="Devos D.P."/>
            <person name="Kaster A.-K."/>
            <person name="Ovreas L."/>
            <person name="Rohde M."/>
            <person name="Galperin M.Y."/>
            <person name="Jogler C."/>
        </authorList>
    </citation>
    <scope>NUCLEOTIDE SEQUENCE [LARGE SCALE GENOMIC DNA]</scope>
    <source>
        <strain evidence="9 10">FC18</strain>
    </source>
</reference>
<dbReference type="InterPro" id="IPR024079">
    <property type="entry name" value="MetalloPept_cat_dom_sf"/>
</dbReference>
<keyword evidence="2" id="KW-0964">Secreted</keyword>
<dbReference type="GO" id="GO:0008270">
    <property type="term" value="F:zinc ion binding"/>
    <property type="evidence" value="ECO:0007669"/>
    <property type="project" value="InterPro"/>
</dbReference>
<dbReference type="InterPro" id="IPR011049">
    <property type="entry name" value="Serralysin-like_metalloprot_C"/>
</dbReference>
<gene>
    <name evidence="9" type="primary">prtC_3</name>
    <name evidence="9" type="ORF">MFFC18_33530</name>
</gene>
<keyword evidence="6 9" id="KW-0378">Hydrolase</keyword>
<dbReference type="STRING" id="980251.GCA_001642875_02721"/>
<dbReference type="KEGG" id="mff:MFFC18_33530"/>
<dbReference type="InterPro" id="IPR013858">
    <property type="entry name" value="Peptidase_M10B_C"/>
</dbReference>
<evidence type="ECO:0000256" key="2">
    <source>
        <dbReference type="ARBA" id="ARBA00022525"/>
    </source>
</evidence>
<dbReference type="InterPro" id="IPR001818">
    <property type="entry name" value="Pept_M10_metallopeptidase"/>
</dbReference>
<keyword evidence="10" id="KW-1185">Reference proteome</keyword>
<dbReference type="Pfam" id="PF08548">
    <property type="entry name" value="Peptidase_M10_C"/>
    <property type="match status" value="1"/>
</dbReference>
<dbReference type="CDD" id="cd04277">
    <property type="entry name" value="ZnMc_serralysin_like"/>
    <property type="match status" value="1"/>
</dbReference>
<organism evidence="9 10">
    <name type="scientific">Mariniblastus fucicola</name>
    <dbReference type="NCBI Taxonomy" id="980251"/>
    <lineage>
        <taxon>Bacteria</taxon>
        <taxon>Pseudomonadati</taxon>
        <taxon>Planctomycetota</taxon>
        <taxon>Planctomycetia</taxon>
        <taxon>Pirellulales</taxon>
        <taxon>Pirellulaceae</taxon>
        <taxon>Mariniblastus</taxon>
    </lineage>
</organism>
<dbReference type="GO" id="GO:0006508">
    <property type="term" value="P:proteolysis"/>
    <property type="evidence" value="ECO:0007669"/>
    <property type="project" value="UniProtKB-KW"/>
</dbReference>
<proteinExistence type="predicted"/>
<dbReference type="OrthoDB" id="561150at2"/>
<dbReference type="Gene3D" id="2.150.10.10">
    <property type="entry name" value="Serralysin-like metalloprotease, C-terminal"/>
    <property type="match status" value="1"/>
</dbReference>
<dbReference type="PROSITE" id="PS00330">
    <property type="entry name" value="HEMOLYSIN_CALCIUM"/>
    <property type="match status" value="1"/>
</dbReference>
<keyword evidence="5" id="KW-0677">Repeat</keyword>
<dbReference type="Proteomes" id="UP000322214">
    <property type="component" value="Chromosome"/>
</dbReference>
<dbReference type="Pfam" id="PF00413">
    <property type="entry name" value="Peptidase_M10"/>
    <property type="match status" value="1"/>
</dbReference>
<dbReference type="Gene3D" id="3.40.390.10">
    <property type="entry name" value="Collagenase (Catalytic Domain)"/>
    <property type="match status" value="1"/>
</dbReference>
<dbReference type="GO" id="GO:0004222">
    <property type="term" value="F:metalloendopeptidase activity"/>
    <property type="evidence" value="ECO:0007669"/>
    <property type="project" value="InterPro"/>
</dbReference>
<accession>A0A5B9PAY6</accession>
<dbReference type="EMBL" id="CP042912">
    <property type="protein sequence ID" value="QEG23454.1"/>
    <property type="molecule type" value="Genomic_DNA"/>
</dbReference>
<dbReference type="GO" id="GO:0031012">
    <property type="term" value="C:extracellular matrix"/>
    <property type="evidence" value="ECO:0007669"/>
    <property type="project" value="InterPro"/>
</dbReference>
<evidence type="ECO:0000256" key="4">
    <source>
        <dbReference type="ARBA" id="ARBA00022723"/>
    </source>
</evidence>
<dbReference type="InterPro" id="IPR034033">
    <property type="entry name" value="Serralysin-like"/>
</dbReference>
<dbReference type="RefSeq" id="WP_075082059.1">
    <property type="nucleotide sequence ID" value="NZ_CP042912.1"/>
</dbReference>
<evidence type="ECO:0000256" key="3">
    <source>
        <dbReference type="ARBA" id="ARBA00022670"/>
    </source>
</evidence>
<dbReference type="InterPro" id="IPR018511">
    <property type="entry name" value="Hemolysin-typ_Ca-bd_CS"/>
</dbReference>
<sequence length="1291" mass="140307">MANPVVSANFTRLQLGETVALSSMFEYSDADGDPIFQVVVSDSTFGVGQFFINGVLQLEGVDLTIDAIDLPNTTYRAGFFVGGETFTVTASDGTGFSPVSTNTIRVGNTAPTVVALPSVVPIAGQISFLSMIRVSDLESDPIVEYRFRDNGAASSSGRFILDGEAFDANVWHTVTAQEAQRVRYEGGSVKNAESFSVTVDDGLRSAVSAGRVVTGNSRPVVTPADDVNVLENRRILVSDTVTVTDADNDQIIRYYVVDRRDNADSGYLELNGSRLASATFHSLTPTQFANLMYVGAPAGPKFENIGIQVLDNNSALSQTVDYQIRTTTPVVIEATNKTAVLTNEVVDATRLFNAYDPDDTTAPQDDEIKSYYFVDRRSNANGGYWQFKGERMPSAQWFFVAASELSQLQYVGATFGPDAEFIGIQALDDGGWSQPVDLAILTDARPTAVGIDASVLEAYSIDVAPLVSGSNSSGASAEAFRLTDIKTNANGGYFEFQGTRLPSGQFVEVTAAEIVDLKYVGGAYGPQSESIRLQSIVGGVLSDPTFFEISTLQNANAPVVTAFDVDSRVGSVIDFASMFSWTDADGVPPTTIKEVRIFDTGTTADSGYFSINGVRQNAGEWIPIDYDLITSGEVRYHVANRSDSELYRVTVDDGRFRSVLDTAEIEAVANPVLTALENDFSVDTIERIPIGNFITQTDSGPPLVEYQVYDENTDTRSGRIELDGVDLQQGIVHTLTAAQFDRLVFKGAEADFGRQIDGMLVRGTNSVGLSTEWTRFNVNTDPIGADSLTSGTQFLNFTGDEIMEITYTFIDSGNQDKSGTRAVPQRPLLPSYIPAGGTCDPFFAPESLATLAWNQPQREETRIMLEGIQQYANINFREVPYDGTASDAQITFGSWGAFDCPAGAAAYAYLPADGSGMGNLFGDIWFDWTQPGWDSTLFDPVTFEPLTVQGLGTAFNFTVIHEVGHALGFKHPFEGQPSLSIFNNFDYNTVMAYEHFNGNSTFDGPYPEQPSSLMLYDIQELQRLYGARESFNPENNHYRFNDAHQQAIYDTGGIDTLNLTRHTIATTVDLREGQRSTLEKQGTDIDGNPTFTAYENSVLIPYGVIIENARTGSGSDYVGGNETSNTLITNDGLDTLIGRGGNDVLRGGDGADTYIWNLGDGRDTIVDVDRNVNADVLTRERDRIELHVRTGDLDLLEDDMIFRRLGNTLRIDLTLNREEAQGSIVIQNFHELASQVETLALYGPPATTGGADQQVGDDIDLISIWTQAGTLGQRFQATNVDGDFGKIATPV</sequence>
<evidence type="ECO:0000313" key="10">
    <source>
        <dbReference type="Proteomes" id="UP000322214"/>
    </source>
</evidence>
<evidence type="ECO:0000313" key="9">
    <source>
        <dbReference type="EMBL" id="QEG23454.1"/>
    </source>
</evidence>
<evidence type="ECO:0000256" key="7">
    <source>
        <dbReference type="ARBA" id="ARBA00022833"/>
    </source>
</evidence>
<protein>
    <submittedName>
        <fullName evidence="9">Serralysin C</fullName>
        <ecNumber evidence="9">3.4.24.40</ecNumber>
    </submittedName>
</protein>
<evidence type="ECO:0000256" key="1">
    <source>
        <dbReference type="ARBA" id="ARBA00004613"/>
    </source>
</evidence>
<keyword evidence="7" id="KW-0862">Zinc</keyword>
<evidence type="ECO:0000256" key="5">
    <source>
        <dbReference type="ARBA" id="ARBA00022737"/>
    </source>
</evidence>
<dbReference type="InterPro" id="IPR006026">
    <property type="entry name" value="Peptidase_Metallo"/>
</dbReference>
<evidence type="ECO:0000259" key="8">
    <source>
        <dbReference type="SMART" id="SM00235"/>
    </source>
</evidence>
<keyword evidence="3" id="KW-0645">Protease</keyword>
<dbReference type="SMART" id="SM00235">
    <property type="entry name" value="ZnMc"/>
    <property type="match status" value="1"/>
</dbReference>
<dbReference type="GO" id="GO:0005509">
    <property type="term" value="F:calcium ion binding"/>
    <property type="evidence" value="ECO:0007669"/>
    <property type="project" value="InterPro"/>
</dbReference>